<keyword evidence="6" id="KW-1185">Reference proteome</keyword>
<keyword evidence="2 5" id="KW-0808">Transferase</keyword>
<dbReference type="RefSeq" id="WP_246273345.1">
    <property type="nucleotide sequence ID" value="NZ_BAABGO010000071.1"/>
</dbReference>
<organism evidence="5 6">
    <name type="scientific">Phytohabitans houttuyneae</name>
    <dbReference type="NCBI Taxonomy" id="1076126"/>
    <lineage>
        <taxon>Bacteria</taxon>
        <taxon>Bacillati</taxon>
        <taxon>Actinomycetota</taxon>
        <taxon>Actinomycetes</taxon>
        <taxon>Micromonosporales</taxon>
        <taxon>Micromonosporaceae</taxon>
    </lineage>
</organism>
<dbReference type="GO" id="GO:0008146">
    <property type="term" value="F:sulfotransferase activity"/>
    <property type="evidence" value="ECO:0007669"/>
    <property type="project" value="InterPro"/>
</dbReference>
<protein>
    <submittedName>
        <fullName evidence="5">Glycolipid sulfotransferase</fullName>
    </submittedName>
</protein>
<dbReference type="Pfam" id="PF00685">
    <property type="entry name" value="Sulfotransfer_1"/>
    <property type="match status" value="1"/>
</dbReference>
<name>A0A6V8K0Y1_9ACTN</name>
<feature type="region of interest" description="Disordered" evidence="3">
    <location>
        <begin position="124"/>
        <end position="164"/>
    </location>
</feature>
<evidence type="ECO:0000313" key="5">
    <source>
        <dbReference type="EMBL" id="GFJ77240.1"/>
    </source>
</evidence>
<dbReference type="InterPro" id="IPR000863">
    <property type="entry name" value="Sulfotransferase_dom"/>
</dbReference>
<evidence type="ECO:0000256" key="1">
    <source>
        <dbReference type="ARBA" id="ARBA00005771"/>
    </source>
</evidence>
<evidence type="ECO:0000313" key="6">
    <source>
        <dbReference type="Proteomes" id="UP000482800"/>
    </source>
</evidence>
<dbReference type="EMBL" id="BLPF01000001">
    <property type="protein sequence ID" value="GFJ77240.1"/>
    <property type="molecule type" value="Genomic_DNA"/>
</dbReference>
<dbReference type="AlphaFoldDB" id="A0A6V8K0Y1"/>
<dbReference type="Proteomes" id="UP000482800">
    <property type="component" value="Unassembled WGS sequence"/>
</dbReference>
<evidence type="ECO:0000259" key="4">
    <source>
        <dbReference type="Pfam" id="PF00685"/>
    </source>
</evidence>
<gene>
    <name evidence="5" type="ORF">Phou_014200</name>
</gene>
<feature type="compositionally biased region" description="Pro residues" evidence="3">
    <location>
        <begin position="128"/>
        <end position="158"/>
    </location>
</feature>
<reference evidence="5 6" key="1">
    <citation type="submission" date="2020-03" db="EMBL/GenBank/DDBJ databases">
        <title>Whole genome shotgun sequence of Phytohabitans houttuyneae NBRC 108639.</title>
        <authorList>
            <person name="Komaki H."/>
            <person name="Tamura T."/>
        </authorList>
    </citation>
    <scope>NUCLEOTIDE SEQUENCE [LARGE SCALE GENOMIC DNA]</scope>
    <source>
        <strain evidence="5 6">NBRC 108639</strain>
    </source>
</reference>
<feature type="domain" description="Sulfotransferase" evidence="4">
    <location>
        <begin position="27"/>
        <end position="281"/>
    </location>
</feature>
<sequence>MASTPIRFQPPGEDGGRWLGFRFRAGDIVISTPPKSGTTWMQMICALLIFQSPDLPEPLWRLSPWLDSPGAPREHVYAHLAAQRHRRFIKTHAPLREIPSHPEVTYIVTARHPLDAFVSLYHQDQMIGPPPGPPPPGQPEAPGPPWLLPPPGPPPTPRGPEAVSPERLHEALVAWIAGEDRPRAPAGALPDVMRHLTEAWSRRDEPNVVLVHYDDLLTDLEGQMRRLDARLGTAVAERSWPALAGAATFARMRERKDILVPPPPGIVPEPSRFFRRGTSGAAREILSAGELAAYHARAARLAPPGMREWLHREDTTKQRL</sequence>
<reference evidence="5 6" key="2">
    <citation type="submission" date="2020-03" db="EMBL/GenBank/DDBJ databases">
        <authorList>
            <person name="Ichikawa N."/>
            <person name="Kimura A."/>
            <person name="Kitahashi Y."/>
            <person name="Uohara A."/>
        </authorList>
    </citation>
    <scope>NUCLEOTIDE SEQUENCE [LARGE SCALE GENOMIC DNA]</scope>
    <source>
        <strain evidence="5 6">NBRC 108639</strain>
    </source>
</reference>
<dbReference type="Gene3D" id="3.40.50.300">
    <property type="entry name" value="P-loop containing nucleotide triphosphate hydrolases"/>
    <property type="match status" value="1"/>
</dbReference>
<accession>A0A6V8K0Y1</accession>
<comment type="caution">
    <text evidence="5">The sequence shown here is derived from an EMBL/GenBank/DDBJ whole genome shotgun (WGS) entry which is preliminary data.</text>
</comment>
<dbReference type="PANTHER" id="PTHR11783">
    <property type="entry name" value="SULFOTRANSFERASE SULT"/>
    <property type="match status" value="1"/>
</dbReference>
<dbReference type="InterPro" id="IPR027417">
    <property type="entry name" value="P-loop_NTPase"/>
</dbReference>
<evidence type="ECO:0000256" key="2">
    <source>
        <dbReference type="ARBA" id="ARBA00022679"/>
    </source>
</evidence>
<dbReference type="SUPFAM" id="SSF52540">
    <property type="entry name" value="P-loop containing nucleoside triphosphate hydrolases"/>
    <property type="match status" value="1"/>
</dbReference>
<comment type="similarity">
    <text evidence="1">Belongs to the sulfotransferase 1 family.</text>
</comment>
<proteinExistence type="inferred from homology"/>
<evidence type="ECO:0000256" key="3">
    <source>
        <dbReference type="SAM" id="MobiDB-lite"/>
    </source>
</evidence>